<dbReference type="AlphaFoldDB" id="A0A5A7TCW4"/>
<dbReference type="InterPro" id="IPR012337">
    <property type="entry name" value="RNaseH-like_sf"/>
</dbReference>
<organism evidence="2 3">
    <name type="scientific">Cucumis melo var. makuwa</name>
    <name type="common">Oriental melon</name>
    <dbReference type="NCBI Taxonomy" id="1194695"/>
    <lineage>
        <taxon>Eukaryota</taxon>
        <taxon>Viridiplantae</taxon>
        <taxon>Streptophyta</taxon>
        <taxon>Embryophyta</taxon>
        <taxon>Tracheophyta</taxon>
        <taxon>Spermatophyta</taxon>
        <taxon>Magnoliopsida</taxon>
        <taxon>eudicotyledons</taxon>
        <taxon>Gunneridae</taxon>
        <taxon>Pentapetalae</taxon>
        <taxon>rosids</taxon>
        <taxon>fabids</taxon>
        <taxon>Cucurbitales</taxon>
        <taxon>Cucurbitaceae</taxon>
        <taxon>Benincaseae</taxon>
        <taxon>Cucumis</taxon>
    </lineage>
</organism>
<sequence>MNISQLVETVLRVEQSITEEKSAVELSRGTSTASGFKGREQRRFTPGINISSRHDFKSRSRGQVSRNVSYGIVVQRQSQRIPSQPTRSTFKEIRELSPRQLSNREFQCFQQRAQVVQGKRELLEDLGNMERRYQCASGLDTTRVTEVRCNFGMDFLFAHYASMDCHKKEVVFKKPGLAEVVFTGMRKIVSRSLISVLKAEKSLRKDDLSGLPPDREIEFTIELLPGTAPYRMAPSKLKELKMQLQELVDKGYIRPSVSPWGAPVLFMKKKDGTLKLCIDCRQLNKVIIRDKYPLPRIDDLFDQRRGAALFSKIDLRSGYHQLKVRESDIAKTTFRTRIFHQYLDQFVIVFIDDILVYSVNKEAHEKYLRLVLQTLRDKQLYAKFSKCEFWLEQVVFLGHVVSEKGVSVDPQKVEAVVNWERLTSATENGKFEWSEVKLSRIEEKTSHNTYSGTSCNREALFALALRIWRHCLFGEKCHIFTDHKSLNELKNAILEEAHSSAYAMYSATSTLDQLARLYVNKIVSQYGVPVSIVSDRDPRFTSKFWPSFQKAMGIRLKFSTSFHPQIDGQSERTIQTLEDMLRACVLQLKESWDTHLPLMEFAYNNTYQSNIGMTPYTADHVELLCAGMK</sequence>
<dbReference type="InterPro" id="IPR043502">
    <property type="entry name" value="DNA/RNA_pol_sf"/>
</dbReference>
<dbReference type="FunFam" id="3.30.70.270:FF:000003">
    <property type="entry name" value="Transposon Ty3-G Gag-Pol polyprotein"/>
    <property type="match status" value="1"/>
</dbReference>
<dbReference type="PROSITE" id="PS50994">
    <property type="entry name" value="INTEGRASE"/>
    <property type="match status" value="1"/>
</dbReference>
<dbReference type="Gene3D" id="3.30.70.270">
    <property type="match status" value="2"/>
</dbReference>
<evidence type="ECO:0000313" key="2">
    <source>
        <dbReference type="EMBL" id="KAA0041120.1"/>
    </source>
</evidence>
<dbReference type="Gene3D" id="3.10.10.10">
    <property type="entry name" value="HIV Type 1 Reverse Transcriptase, subunit A, domain 1"/>
    <property type="match status" value="1"/>
</dbReference>
<dbReference type="SUPFAM" id="SSF56672">
    <property type="entry name" value="DNA/RNA polymerases"/>
    <property type="match status" value="1"/>
</dbReference>
<feature type="domain" description="Integrase catalytic" evidence="1">
    <location>
        <begin position="458"/>
        <end position="623"/>
    </location>
</feature>
<dbReference type="GO" id="GO:0015074">
    <property type="term" value="P:DNA integration"/>
    <property type="evidence" value="ECO:0007669"/>
    <property type="project" value="InterPro"/>
</dbReference>
<dbReference type="EMBL" id="SSTE01016683">
    <property type="protein sequence ID" value="KAA0041120.1"/>
    <property type="molecule type" value="Genomic_DNA"/>
</dbReference>
<dbReference type="InterPro" id="IPR001584">
    <property type="entry name" value="Integrase_cat-core"/>
</dbReference>
<dbReference type="Gene3D" id="3.30.420.10">
    <property type="entry name" value="Ribonuclease H-like superfamily/Ribonuclease H"/>
    <property type="match status" value="1"/>
</dbReference>
<dbReference type="InterPro" id="IPR036397">
    <property type="entry name" value="RNaseH_sf"/>
</dbReference>
<dbReference type="CDD" id="cd01647">
    <property type="entry name" value="RT_LTR"/>
    <property type="match status" value="1"/>
</dbReference>
<reference evidence="2 3" key="1">
    <citation type="submission" date="2019-08" db="EMBL/GenBank/DDBJ databases">
        <title>Draft genome sequences of two oriental melons (Cucumis melo L. var makuwa).</title>
        <authorList>
            <person name="Kwon S.-Y."/>
        </authorList>
    </citation>
    <scope>NUCLEOTIDE SEQUENCE [LARGE SCALE GENOMIC DNA]</scope>
    <source>
        <strain evidence="3">cv. SW 3</strain>
        <tissue evidence="2">Leaf</tissue>
    </source>
</reference>
<dbReference type="PANTHER" id="PTHR37984:SF5">
    <property type="entry name" value="PROTEIN NYNRIN-LIKE"/>
    <property type="match status" value="1"/>
</dbReference>
<accession>A0A5A7TCW4</accession>
<dbReference type="InterPro" id="IPR043128">
    <property type="entry name" value="Rev_trsase/Diguanyl_cyclase"/>
</dbReference>
<dbReference type="Pfam" id="PF00078">
    <property type="entry name" value="RVT_1"/>
    <property type="match status" value="1"/>
</dbReference>
<gene>
    <name evidence="2" type="ORF">E6C27_scaffold128G00280</name>
</gene>
<name>A0A5A7TCW4_CUCMM</name>
<dbReference type="InterPro" id="IPR000477">
    <property type="entry name" value="RT_dom"/>
</dbReference>
<evidence type="ECO:0000313" key="3">
    <source>
        <dbReference type="Proteomes" id="UP000321393"/>
    </source>
</evidence>
<comment type="caution">
    <text evidence="2">The sequence shown here is derived from an EMBL/GenBank/DDBJ whole genome shotgun (WGS) entry which is preliminary data.</text>
</comment>
<protein>
    <submittedName>
        <fullName evidence="2">DNA/RNA polymerases superfamily protein</fullName>
    </submittedName>
</protein>
<evidence type="ECO:0000259" key="1">
    <source>
        <dbReference type="PROSITE" id="PS50994"/>
    </source>
</evidence>
<dbReference type="Proteomes" id="UP000321393">
    <property type="component" value="Unassembled WGS sequence"/>
</dbReference>
<dbReference type="SUPFAM" id="SSF53098">
    <property type="entry name" value="Ribonuclease H-like"/>
    <property type="match status" value="1"/>
</dbReference>
<dbReference type="PANTHER" id="PTHR37984">
    <property type="entry name" value="PROTEIN CBG26694"/>
    <property type="match status" value="1"/>
</dbReference>
<proteinExistence type="predicted"/>
<dbReference type="GO" id="GO:0003676">
    <property type="term" value="F:nucleic acid binding"/>
    <property type="evidence" value="ECO:0007669"/>
    <property type="project" value="InterPro"/>
</dbReference>
<dbReference type="OrthoDB" id="782414at2759"/>
<dbReference type="InterPro" id="IPR050951">
    <property type="entry name" value="Retrovirus_Pol_polyprotein"/>
</dbReference>